<protein>
    <submittedName>
        <fullName evidence="1">Uncharacterized protein</fullName>
    </submittedName>
</protein>
<evidence type="ECO:0000313" key="2">
    <source>
        <dbReference type="Proteomes" id="UP000002059"/>
    </source>
</evidence>
<dbReference type="Proteomes" id="UP000002059">
    <property type="component" value="Partially assembled WGS sequence"/>
</dbReference>
<proteinExistence type="predicted"/>
<keyword evidence="2" id="KW-1185">Reference proteome</keyword>
<dbReference type="AlphaFoldDB" id="C1H8G2"/>
<dbReference type="KEGG" id="pbl:PAAG_06958"/>
<dbReference type="HOGENOM" id="CLU_1587001_0_0_1"/>
<dbReference type="RefSeq" id="XP_002791047.2">
    <property type="nucleotide sequence ID" value="XM_002791001.2"/>
</dbReference>
<accession>C1H8G2</accession>
<gene>
    <name evidence="1" type="ORF">PAAG_06958</name>
</gene>
<reference evidence="1 2" key="1">
    <citation type="journal article" date="2011" name="PLoS Genet.">
        <title>Comparative genomic analysis of human fungal pathogens causing paracoccidioidomycosis.</title>
        <authorList>
            <person name="Desjardins C.A."/>
            <person name="Champion M.D."/>
            <person name="Holder J.W."/>
            <person name="Muszewska A."/>
            <person name="Goldberg J."/>
            <person name="Bailao A.M."/>
            <person name="Brigido M.M."/>
            <person name="Ferreira M.E."/>
            <person name="Garcia A.M."/>
            <person name="Grynberg M."/>
            <person name="Gujja S."/>
            <person name="Heiman D.I."/>
            <person name="Henn M.R."/>
            <person name="Kodira C.D."/>
            <person name="Leon-Narvaez H."/>
            <person name="Longo L.V."/>
            <person name="Ma L.J."/>
            <person name="Malavazi I."/>
            <person name="Matsuo A.L."/>
            <person name="Morais F.V."/>
            <person name="Pereira M."/>
            <person name="Rodriguez-Brito S."/>
            <person name="Sakthikumar S."/>
            <person name="Salem-Izacc S.M."/>
            <person name="Sykes S.M."/>
            <person name="Teixeira M.M."/>
            <person name="Vallejo M.C."/>
            <person name="Walter M.E."/>
            <person name="Yandava C."/>
            <person name="Young S."/>
            <person name="Zeng Q."/>
            <person name="Zucker J."/>
            <person name="Felipe M.S."/>
            <person name="Goldman G.H."/>
            <person name="Haas B.J."/>
            <person name="McEwen J.G."/>
            <person name="Nino-Vega G."/>
            <person name="Puccia R."/>
            <person name="San-Blas G."/>
            <person name="Soares C.M."/>
            <person name="Birren B.W."/>
            <person name="Cuomo C.A."/>
        </authorList>
    </citation>
    <scope>NUCLEOTIDE SEQUENCE [LARGE SCALE GENOMIC DNA]</scope>
    <source>
        <strain evidence="2">ATCC MYA-826 / Pb01</strain>
    </source>
</reference>
<dbReference type="VEuPathDB" id="FungiDB:PAAG_06958"/>
<name>C1H8G2_PARBA</name>
<organism evidence="1 2">
    <name type="scientific">Paracoccidioides lutzii (strain ATCC MYA-826 / Pb01)</name>
    <name type="common">Paracoccidioides brasiliensis</name>
    <dbReference type="NCBI Taxonomy" id="502779"/>
    <lineage>
        <taxon>Eukaryota</taxon>
        <taxon>Fungi</taxon>
        <taxon>Dikarya</taxon>
        <taxon>Ascomycota</taxon>
        <taxon>Pezizomycotina</taxon>
        <taxon>Eurotiomycetes</taxon>
        <taxon>Eurotiomycetidae</taxon>
        <taxon>Onygenales</taxon>
        <taxon>Ajellomycetaceae</taxon>
        <taxon>Paracoccidioides</taxon>
    </lineage>
</organism>
<dbReference type="eggNOG" id="ENOG502RQZH">
    <property type="taxonomic scope" value="Eukaryota"/>
</dbReference>
<dbReference type="EMBL" id="KN294012">
    <property type="protein sequence ID" value="EEH36540.2"/>
    <property type="molecule type" value="Genomic_DNA"/>
</dbReference>
<dbReference type="GeneID" id="9094234"/>
<sequence length="168" mass="19188">MKQKVSSTGGVVEALSRRIRDLLGARQFHRPIRGGIIGYWATSHDTTGFSPISQICTNGTRSRKHARCCKHEGLGKVVQSIEIKTAELRLVFSGMLIFALGNDFFRFLPNVSGNWFRLGHSSIIQPRDYIVKHDGDWYHSQNGYPHEYSRAEWRQRVELYGTSHENTP</sequence>
<evidence type="ECO:0000313" key="1">
    <source>
        <dbReference type="EMBL" id="EEH36540.2"/>
    </source>
</evidence>